<dbReference type="Gene3D" id="1.50.40.10">
    <property type="entry name" value="Mitochondrial carrier domain"/>
    <property type="match status" value="1"/>
</dbReference>
<dbReference type="InterPro" id="IPR023395">
    <property type="entry name" value="MCP_dom_sf"/>
</dbReference>
<feature type="repeat" description="Solcar" evidence="9">
    <location>
        <begin position="219"/>
        <end position="304"/>
    </location>
</feature>
<evidence type="ECO:0000256" key="7">
    <source>
        <dbReference type="ARBA" id="ARBA00023128"/>
    </source>
</evidence>
<keyword evidence="2 10" id="KW-0813">Transport</keyword>
<evidence type="ECO:0000256" key="1">
    <source>
        <dbReference type="ARBA" id="ARBA00004448"/>
    </source>
</evidence>
<keyword evidence="7" id="KW-0496">Mitochondrion</keyword>
<evidence type="ECO:0000256" key="9">
    <source>
        <dbReference type="PROSITE-ProRule" id="PRU00282"/>
    </source>
</evidence>
<keyword evidence="3 9" id="KW-0812">Transmembrane</keyword>
<keyword evidence="4" id="KW-0677">Repeat</keyword>
<dbReference type="SUPFAM" id="SSF103506">
    <property type="entry name" value="Mitochondrial carrier"/>
    <property type="match status" value="1"/>
</dbReference>
<dbReference type="EMBL" id="VIBQ01000012">
    <property type="protein sequence ID" value="KAB8343183.1"/>
    <property type="molecule type" value="Genomic_DNA"/>
</dbReference>
<dbReference type="PANTHER" id="PTHR45829">
    <property type="entry name" value="MITOCHONDRIAL CARRIER PROTEIN RIM2"/>
    <property type="match status" value="1"/>
</dbReference>
<evidence type="ECO:0000256" key="10">
    <source>
        <dbReference type="RuleBase" id="RU000488"/>
    </source>
</evidence>
<accession>A0A5N6KVF8</accession>
<dbReference type="GO" id="GO:0005743">
    <property type="term" value="C:mitochondrial inner membrane"/>
    <property type="evidence" value="ECO:0007669"/>
    <property type="project" value="UniProtKB-SubCell"/>
</dbReference>
<comment type="subcellular location">
    <subcellularLocation>
        <location evidence="1">Mitochondrion inner membrane</location>
        <topology evidence="1">Multi-pass membrane protein</topology>
    </subcellularLocation>
</comment>
<dbReference type="Pfam" id="PF00153">
    <property type="entry name" value="Mito_carr"/>
    <property type="match status" value="3"/>
</dbReference>
<dbReference type="Proteomes" id="UP000327013">
    <property type="component" value="Unassembled WGS sequence"/>
</dbReference>
<protein>
    <submittedName>
        <fullName evidence="11">Uncharacterized protein</fullName>
    </submittedName>
</protein>
<evidence type="ECO:0000256" key="8">
    <source>
        <dbReference type="ARBA" id="ARBA00023136"/>
    </source>
</evidence>
<organism evidence="11 12">
    <name type="scientific">Carpinus fangiana</name>
    <dbReference type="NCBI Taxonomy" id="176857"/>
    <lineage>
        <taxon>Eukaryota</taxon>
        <taxon>Viridiplantae</taxon>
        <taxon>Streptophyta</taxon>
        <taxon>Embryophyta</taxon>
        <taxon>Tracheophyta</taxon>
        <taxon>Spermatophyta</taxon>
        <taxon>Magnoliopsida</taxon>
        <taxon>eudicotyledons</taxon>
        <taxon>Gunneridae</taxon>
        <taxon>Pentapetalae</taxon>
        <taxon>rosids</taxon>
        <taxon>fabids</taxon>
        <taxon>Fagales</taxon>
        <taxon>Betulaceae</taxon>
        <taxon>Carpinus</taxon>
    </lineage>
</organism>
<dbReference type="AlphaFoldDB" id="A0A5N6KVF8"/>
<dbReference type="OrthoDB" id="269120at2759"/>
<evidence type="ECO:0000313" key="11">
    <source>
        <dbReference type="EMBL" id="KAB8343183.1"/>
    </source>
</evidence>
<keyword evidence="5" id="KW-0999">Mitochondrion inner membrane</keyword>
<dbReference type="PROSITE" id="PS50920">
    <property type="entry name" value="SOLCAR"/>
    <property type="match status" value="3"/>
</dbReference>
<feature type="repeat" description="Solcar" evidence="9">
    <location>
        <begin position="108"/>
        <end position="200"/>
    </location>
</feature>
<gene>
    <name evidence="11" type="ORF">FH972_022773</name>
</gene>
<keyword evidence="8 9" id="KW-0472">Membrane</keyword>
<dbReference type="GO" id="GO:1990519">
    <property type="term" value="P:pyrimidine nucleotide import into mitochondrion"/>
    <property type="evidence" value="ECO:0007669"/>
    <property type="project" value="TreeGrafter"/>
</dbReference>
<evidence type="ECO:0000256" key="4">
    <source>
        <dbReference type="ARBA" id="ARBA00022737"/>
    </source>
</evidence>
<keyword evidence="12" id="KW-1185">Reference proteome</keyword>
<dbReference type="GO" id="GO:0015218">
    <property type="term" value="F:pyrimidine nucleotide transmembrane transporter activity"/>
    <property type="evidence" value="ECO:0007669"/>
    <property type="project" value="InterPro"/>
</dbReference>
<proteinExistence type="inferred from homology"/>
<dbReference type="PANTHER" id="PTHR45829:SF4">
    <property type="entry name" value="MITOCHONDRIAL CARRIER PROTEIN RIM2"/>
    <property type="match status" value="1"/>
</dbReference>
<evidence type="ECO:0000313" key="12">
    <source>
        <dbReference type="Proteomes" id="UP000327013"/>
    </source>
</evidence>
<comment type="similarity">
    <text evidence="10">Belongs to the mitochondrial carrier (TC 2.A.29) family.</text>
</comment>
<reference evidence="11 12" key="1">
    <citation type="submission" date="2019-06" db="EMBL/GenBank/DDBJ databases">
        <title>A chromosomal-level reference genome of Carpinus fangiana (Coryloideae, Betulaceae).</title>
        <authorList>
            <person name="Yang X."/>
            <person name="Wang Z."/>
            <person name="Zhang L."/>
            <person name="Hao G."/>
            <person name="Liu J."/>
            <person name="Yang Y."/>
        </authorList>
    </citation>
    <scope>NUCLEOTIDE SEQUENCE [LARGE SCALE GENOMIC DNA]</scope>
    <source>
        <strain evidence="11">Cfa_2016G</strain>
        <tissue evidence="11">Leaf</tissue>
    </source>
</reference>
<dbReference type="InterPro" id="IPR018108">
    <property type="entry name" value="MCP_transmembrane"/>
</dbReference>
<sequence>MTATLFTSPLDVVKTRLQSTFYNGRTSSTNGNTNNLIRHPAISPRSALLHMKDTFSILASITRNEGWATLFRGLTPNLAGFVPASAIKFFVYGNSKELLAARFNSGKQNSWIHFGAAATAGLVTSTATNPFWVIKTRLQLDRLQDGKTGQARRYQGSIDCIRQTLRQEGIRGFYRGLAASYLGIAESALQWVLYERLKTLPVAATDDSQTQLLSSTGSSGILQSSSEAAAAGFSKLVAAVLRTRLREAPQHQSTSSRIGLWTCLRTIVQQEGLGALYGGLTPHLLRVVPSAAIMFSVYEATLRIMAQ</sequence>
<evidence type="ECO:0000256" key="5">
    <source>
        <dbReference type="ARBA" id="ARBA00022792"/>
    </source>
</evidence>
<evidence type="ECO:0000256" key="2">
    <source>
        <dbReference type="ARBA" id="ARBA00022448"/>
    </source>
</evidence>
<name>A0A5N6KVF8_9ROSI</name>
<keyword evidence="6" id="KW-1133">Transmembrane helix</keyword>
<evidence type="ECO:0000256" key="3">
    <source>
        <dbReference type="ARBA" id="ARBA00022692"/>
    </source>
</evidence>
<comment type="caution">
    <text evidence="11">The sequence shown here is derived from an EMBL/GenBank/DDBJ whole genome shotgun (WGS) entry which is preliminary data.</text>
</comment>
<feature type="repeat" description="Solcar" evidence="9">
    <location>
        <begin position="1"/>
        <end position="98"/>
    </location>
</feature>
<evidence type="ECO:0000256" key="6">
    <source>
        <dbReference type="ARBA" id="ARBA00022989"/>
    </source>
</evidence>
<dbReference type="InterPro" id="IPR049562">
    <property type="entry name" value="SLC25A33/36-like"/>
</dbReference>